<reference evidence="3" key="1">
    <citation type="submission" date="2021-10" db="EMBL/GenBank/DDBJ databases">
        <authorList>
            <person name="Lyu M."/>
            <person name="Wang X."/>
            <person name="Meng X."/>
            <person name="Xu K."/>
        </authorList>
    </citation>
    <scope>NUCLEOTIDE SEQUENCE</scope>
    <source>
        <strain evidence="3">A6</strain>
    </source>
</reference>
<organism evidence="3 4">
    <name type="scientific">Noviluteimonas lactosilytica</name>
    <dbReference type="NCBI Taxonomy" id="2888523"/>
    <lineage>
        <taxon>Bacteria</taxon>
        <taxon>Pseudomonadati</taxon>
        <taxon>Pseudomonadota</taxon>
        <taxon>Gammaproteobacteria</taxon>
        <taxon>Lysobacterales</taxon>
        <taxon>Lysobacteraceae</taxon>
        <taxon>Noviluteimonas</taxon>
    </lineage>
</organism>
<evidence type="ECO:0000313" key="3">
    <source>
        <dbReference type="EMBL" id="MCC8361535.1"/>
    </source>
</evidence>
<feature type="signal peptide" evidence="2">
    <location>
        <begin position="1"/>
        <end position="23"/>
    </location>
</feature>
<sequence length="179" mass="18037">MNGKLSIAIVAACAGCFSMVAFDASALPRGRGGGGAAARSSVHAGGGHAAAGAHAGTRASGAPVNRPTNANHANQRTTNTNVDRNTDVNRNTNVNVDRDVNIDVDNGWDNDIDHPWAAAAAVGTAAAVTAAAIGSIVYSVPSGCVTTVVNGIAYQQCGSTWYEPQYAGSSVQYVVVSPP</sequence>
<evidence type="ECO:0000256" key="2">
    <source>
        <dbReference type="SAM" id="SignalP"/>
    </source>
</evidence>
<keyword evidence="4" id="KW-1185">Reference proteome</keyword>
<feature type="chain" id="PRO_5046466094" evidence="2">
    <location>
        <begin position="24"/>
        <end position="179"/>
    </location>
</feature>
<protein>
    <submittedName>
        <fullName evidence="3">Uncharacterized protein</fullName>
    </submittedName>
</protein>
<feature type="compositionally biased region" description="Low complexity" evidence="1">
    <location>
        <begin position="76"/>
        <end position="93"/>
    </location>
</feature>
<gene>
    <name evidence="3" type="ORF">LK996_00340</name>
</gene>
<dbReference type="EMBL" id="JAJGAK010000001">
    <property type="protein sequence ID" value="MCC8361535.1"/>
    <property type="molecule type" value="Genomic_DNA"/>
</dbReference>
<comment type="caution">
    <text evidence="3">The sequence shown here is derived from an EMBL/GenBank/DDBJ whole genome shotgun (WGS) entry which is preliminary data.</text>
</comment>
<dbReference type="RefSeq" id="WP_230525189.1">
    <property type="nucleotide sequence ID" value="NZ_JAJGAK010000001.1"/>
</dbReference>
<evidence type="ECO:0000256" key="1">
    <source>
        <dbReference type="SAM" id="MobiDB-lite"/>
    </source>
</evidence>
<name>A0ABS8JD56_9GAMM</name>
<feature type="compositionally biased region" description="Polar residues" evidence="1">
    <location>
        <begin position="66"/>
        <end position="75"/>
    </location>
</feature>
<proteinExistence type="predicted"/>
<feature type="compositionally biased region" description="Low complexity" evidence="1">
    <location>
        <begin position="50"/>
        <end position="62"/>
    </location>
</feature>
<feature type="region of interest" description="Disordered" evidence="1">
    <location>
        <begin position="30"/>
        <end position="93"/>
    </location>
</feature>
<dbReference type="Proteomes" id="UP001165293">
    <property type="component" value="Unassembled WGS sequence"/>
</dbReference>
<keyword evidence="2" id="KW-0732">Signal</keyword>
<evidence type="ECO:0000313" key="4">
    <source>
        <dbReference type="Proteomes" id="UP001165293"/>
    </source>
</evidence>
<accession>A0ABS8JD56</accession>